<dbReference type="InterPro" id="IPR013783">
    <property type="entry name" value="Ig-like_fold"/>
</dbReference>
<sequence>MLSRAPLFGTKTRVTFALPADEPPGVVSVVGDFNDWTPGRHELLTRRHGRRTVSVILPPGTHRFRYLATGGLWFDDETADHVDRHGSLLHL</sequence>
<dbReference type="AlphaFoldDB" id="A0A1H8FZ25"/>
<accession>A0A1H8FZ25</accession>
<gene>
    <name evidence="2" type="ORF">SAMN05660976_07414</name>
</gene>
<keyword evidence="2" id="KW-0808">Transferase</keyword>
<dbReference type="EMBL" id="FOBF01000025">
    <property type="protein sequence ID" value="SEN37101.1"/>
    <property type="molecule type" value="Genomic_DNA"/>
</dbReference>
<organism evidence="2 3">
    <name type="scientific">Nonomuraea pusilla</name>
    <dbReference type="NCBI Taxonomy" id="46177"/>
    <lineage>
        <taxon>Bacteria</taxon>
        <taxon>Bacillati</taxon>
        <taxon>Actinomycetota</taxon>
        <taxon>Actinomycetes</taxon>
        <taxon>Streptosporangiales</taxon>
        <taxon>Streptosporangiaceae</taxon>
        <taxon>Nonomuraea</taxon>
    </lineage>
</organism>
<dbReference type="CDD" id="cd07184">
    <property type="entry name" value="E_set_Isoamylase_like_N"/>
    <property type="match status" value="1"/>
</dbReference>
<dbReference type="STRING" id="46177.SAMN05660976_07414"/>
<dbReference type="GO" id="GO:0005975">
    <property type="term" value="P:carbohydrate metabolic process"/>
    <property type="evidence" value="ECO:0007669"/>
    <property type="project" value="UniProtKB-ARBA"/>
</dbReference>
<name>A0A1H8FZ25_9ACTN</name>
<dbReference type="InterPro" id="IPR014756">
    <property type="entry name" value="Ig_E-set"/>
</dbReference>
<reference evidence="2 3" key="1">
    <citation type="submission" date="2016-10" db="EMBL/GenBank/DDBJ databases">
        <authorList>
            <person name="de Groot N.N."/>
        </authorList>
    </citation>
    <scope>NUCLEOTIDE SEQUENCE [LARGE SCALE GENOMIC DNA]</scope>
    <source>
        <strain evidence="2 3">DSM 43357</strain>
    </source>
</reference>
<feature type="domain" description="AMP-activated protein kinase glycogen-binding" evidence="1">
    <location>
        <begin position="27"/>
        <end position="88"/>
    </location>
</feature>
<dbReference type="Pfam" id="PF16561">
    <property type="entry name" value="AMPK1_CBM"/>
    <property type="match status" value="1"/>
</dbReference>
<dbReference type="Gene3D" id="2.60.40.10">
    <property type="entry name" value="Immunoglobulins"/>
    <property type="match status" value="1"/>
</dbReference>
<evidence type="ECO:0000313" key="2">
    <source>
        <dbReference type="EMBL" id="SEN37101.1"/>
    </source>
</evidence>
<evidence type="ECO:0000259" key="1">
    <source>
        <dbReference type="Pfam" id="PF16561"/>
    </source>
</evidence>
<dbReference type="Proteomes" id="UP000198953">
    <property type="component" value="Unassembled WGS sequence"/>
</dbReference>
<dbReference type="InterPro" id="IPR032640">
    <property type="entry name" value="AMPK1_CBM"/>
</dbReference>
<dbReference type="OrthoDB" id="9811945at2"/>
<evidence type="ECO:0000313" key="3">
    <source>
        <dbReference type="Proteomes" id="UP000198953"/>
    </source>
</evidence>
<dbReference type="GO" id="GO:0016301">
    <property type="term" value="F:kinase activity"/>
    <property type="evidence" value="ECO:0007669"/>
    <property type="project" value="UniProtKB-KW"/>
</dbReference>
<keyword evidence="2" id="KW-0418">Kinase</keyword>
<dbReference type="RefSeq" id="WP_055502309.1">
    <property type="nucleotide sequence ID" value="NZ_BBZG01000001.1"/>
</dbReference>
<dbReference type="SUPFAM" id="SSF81296">
    <property type="entry name" value="E set domains"/>
    <property type="match status" value="1"/>
</dbReference>
<proteinExistence type="predicted"/>
<keyword evidence="3" id="KW-1185">Reference proteome</keyword>
<protein>
    <submittedName>
        <fullName evidence="2">Glycogen recognition site of AMP-activated protein kinase</fullName>
    </submittedName>
</protein>